<dbReference type="PANTHER" id="PTHR46093:SF3">
    <property type="entry name" value="ACYL-COA-BINDING DOMAIN-CONTAINING PROTEIN 4"/>
    <property type="match status" value="1"/>
</dbReference>
<dbReference type="PANTHER" id="PTHR46093">
    <property type="entry name" value="ACYL-COA-BINDING DOMAIN-CONTAINING PROTEIN 5"/>
    <property type="match status" value="1"/>
</dbReference>
<feature type="compositionally biased region" description="Low complexity" evidence="3">
    <location>
        <begin position="138"/>
        <end position="148"/>
    </location>
</feature>
<organism evidence="4 5">
    <name type="scientific">Discostella pseudostelligera</name>
    <dbReference type="NCBI Taxonomy" id="259834"/>
    <lineage>
        <taxon>Eukaryota</taxon>
        <taxon>Sar</taxon>
        <taxon>Stramenopiles</taxon>
        <taxon>Ochrophyta</taxon>
        <taxon>Bacillariophyta</taxon>
        <taxon>Coscinodiscophyceae</taxon>
        <taxon>Thalassiosirophycidae</taxon>
        <taxon>Stephanodiscales</taxon>
        <taxon>Stephanodiscaceae</taxon>
        <taxon>Discostella</taxon>
    </lineage>
</organism>
<dbReference type="Gene3D" id="2.120.10.80">
    <property type="entry name" value="Kelch-type beta propeller"/>
    <property type="match status" value="3"/>
</dbReference>
<evidence type="ECO:0000256" key="1">
    <source>
        <dbReference type="ARBA" id="ARBA00022441"/>
    </source>
</evidence>
<reference evidence="4 5" key="1">
    <citation type="submission" date="2024-10" db="EMBL/GenBank/DDBJ databases">
        <title>Updated reference genomes for cyclostephanoid diatoms.</title>
        <authorList>
            <person name="Roberts W.R."/>
            <person name="Alverson A.J."/>
        </authorList>
    </citation>
    <scope>NUCLEOTIDE SEQUENCE [LARGE SCALE GENOMIC DNA]</scope>
    <source>
        <strain evidence="4 5">AJA232-27</strain>
    </source>
</reference>
<sequence length="652" mass="70971">MPPRADETLFTLSFGGVEFSLAPSQRTVDDANAVAVAANSTANANANDDEMMLSVSKICNGEVLINLKNFIGTLRIKNHNASSVALSTNRPNVSEYQVKNDGNEDKSSIDVLPLPAAEADDDATDAPNPVEDTPSPRASSETKAAESSKQQRKSQQKLNFFDKRGKQGGQKSEMNKTITASKRCFAKDDQPACSTKKSRTANTAEKVAQDIRDFNDFIEERDDEPVEKESSSLPTLGQTIPSQDDESSMDCDGPCNNFDTGAECFDNDRMVSNINNKSVQGTVAPCRRWGQTMTMIDHRRLIVYGGQTIEKNTAKPLADLFVYDMMDGTWTQPIHCDGVARTWHTANFLPERQLLLCFGGEVLDETTGKLLTTDQVMVLDTDSKYSNHYCLIMFNAMIVSLFSLSSSSSSLTVMLWYPPVVSGQIPSGRSGHSSCVIPKTNELVVFGGVKNGKWLNSVAILDTNRWRWSTLKVTGNAPRPRSYHSATVIGSDDSSSDIGNRVVIFGGNDGSECFNGVHVLEVSGEGKKWIWSNPKCKGDAPSPRTGHTATLLNDGMTIMVYGGWDPNTEDGHGNDLIFGDSYLLDTKTWTWRSGPKPRYEKSKNASNGGANRVGHSAVLAPGGENGVQVLAFGGRVHENDFAGDFQSLIVPL</sequence>
<dbReference type="AlphaFoldDB" id="A0ABD3NDF2"/>
<accession>A0ABD3NDF2</accession>
<evidence type="ECO:0000256" key="2">
    <source>
        <dbReference type="ARBA" id="ARBA00022737"/>
    </source>
</evidence>
<dbReference type="Proteomes" id="UP001530293">
    <property type="component" value="Unassembled WGS sequence"/>
</dbReference>
<comment type="caution">
    <text evidence="4">The sequence shown here is derived from an EMBL/GenBank/DDBJ whole genome shotgun (WGS) entry which is preliminary data.</text>
</comment>
<dbReference type="InterPro" id="IPR011043">
    <property type="entry name" value="Gal_Oxase/kelch_b-propeller"/>
</dbReference>
<gene>
    <name evidence="4" type="ORF">ACHAWU_004977</name>
</gene>
<evidence type="ECO:0000256" key="3">
    <source>
        <dbReference type="SAM" id="MobiDB-lite"/>
    </source>
</evidence>
<dbReference type="SUPFAM" id="SSF117281">
    <property type="entry name" value="Kelch motif"/>
    <property type="match status" value="1"/>
</dbReference>
<keyword evidence="2" id="KW-0677">Repeat</keyword>
<keyword evidence="5" id="KW-1185">Reference proteome</keyword>
<protein>
    <submittedName>
        <fullName evidence="4">Uncharacterized protein</fullName>
    </submittedName>
</protein>
<keyword evidence="1" id="KW-0880">Kelch repeat</keyword>
<evidence type="ECO:0000313" key="4">
    <source>
        <dbReference type="EMBL" id="KAL3772732.1"/>
    </source>
</evidence>
<feature type="region of interest" description="Disordered" evidence="3">
    <location>
        <begin position="219"/>
        <end position="250"/>
    </location>
</feature>
<dbReference type="Pfam" id="PF24681">
    <property type="entry name" value="Kelch_KLHDC2_KLHL20_DRC7"/>
    <property type="match status" value="1"/>
</dbReference>
<dbReference type="SUPFAM" id="SSF50965">
    <property type="entry name" value="Galactose oxidase, central domain"/>
    <property type="match status" value="1"/>
</dbReference>
<feature type="region of interest" description="Disordered" evidence="3">
    <location>
        <begin position="118"/>
        <end position="177"/>
    </location>
</feature>
<feature type="compositionally biased region" description="Polar residues" evidence="3">
    <location>
        <begin position="231"/>
        <end position="242"/>
    </location>
</feature>
<dbReference type="InterPro" id="IPR015915">
    <property type="entry name" value="Kelch-typ_b-propeller"/>
</dbReference>
<proteinExistence type="predicted"/>
<name>A0ABD3NDF2_9STRA</name>
<feature type="region of interest" description="Disordered" evidence="3">
    <location>
        <begin position="594"/>
        <end position="618"/>
    </location>
</feature>
<evidence type="ECO:0000313" key="5">
    <source>
        <dbReference type="Proteomes" id="UP001530293"/>
    </source>
</evidence>
<dbReference type="EMBL" id="JALLBG020000005">
    <property type="protein sequence ID" value="KAL3772732.1"/>
    <property type="molecule type" value="Genomic_DNA"/>
</dbReference>